<reference evidence="1 2" key="1">
    <citation type="submission" date="2020-12" db="EMBL/GenBank/DDBJ databases">
        <title>Vagococcus allomyrinae sp. nov. and Enterococcus lavae sp. nov., isolated from the larvae of Allomyrina dichotoma.</title>
        <authorList>
            <person name="Lee S.D."/>
        </authorList>
    </citation>
    <scope>NUCLEOTIDE SEQUENCE [LARGE SCALE GENOMIC DNA]</scope>
    <source>
        <strain evidence="1 2">BWM-S5</strain>
    </source>
</reference>
<protein>
    <submittedName>
        <fullName evidence="1">SMI1/KNR4 family protein</fullName>
    </submittedName>
</protein>
<evidence type="ECO:0000313" key="1">
    <source>
        <dbReference type="EMBL" id="MBP1048007.1"/>
    </source>
</evidence>
<dbReference type="Pfam" id="PF14567">
    <property type="entry name" value="SUKH_5"/>
    <property type="match status" value="1"/>
</dbReference>
<dbReference type="InterPro" id="IPR037883">
    <property type="entry name" value="Knr4/Smi1-like_sf"/>
</dbReference>
<organism evidence="1 2">
    <name type="scientific">Enterococcus larvae</name>
    <dbReference type="NCBI Taxonomy" id="2794352"/>
    <lineage>
        <taxon>Bacteria</taxon>
        <taxon>Bacillati</taxon>
        <taxon>Bacillota</taxon>
        <taxon>Bacilli</taxon>
        <taxon>Lactobacillales</taxon>
        <taxon>Enterococcaceae</taxon>
        <taxon>Enterococcus</taxon>
    </lineage>
</organism>
<accession>A0ABS4CPS8</accession>
<dbReference type="RefSeq" id="WP_209558784.1">
    <property type="nucleotide sequence ID" value="NZ_JAEDXU010000011.1"/>
</dbReference>
<gene>
    <name evidence="1" type="ORF">I6N96_17080</name>
</gene>
<dbReference type="Gene3D" id="3.40.1580.10">
    <property type="entry name" value="SMI1/KNR4-like"/>
    <property type="match status" value="1"/>
</dbReference>
<dbReference type="Proteomes" id="UP000673375">
    <property type="component" value="Unassembled WGS sequence"/>
</dbReference>
<name>A0ABS4CPS8_9ENTE</name>
<comment type="caution">
    <text evidence="1">The sequence shown here is derived from an EMBL/GenBank/DDBJ whole genome shotgun (WGS) entry which is preliminary data.</text>
</comment>
<dbReference type="SUPFAM" id="SSF160631">
    <property type="entry name" value="SMI1/KNR4-like"/>
    <property type="match status" value="1"/>
</dbReference>
<keyword evidence="2" id="KW-1185">Reference proteome</keyword>
<sequence length="138" mass="15920">MENEMEQFAKKSATKKKGVSALCLQETEQLLAVLLDEQYKNLIKIVNAPEYGEWCFYPIKDKNNLKKTFDDVVRNTKLKRTEGLPSAFIAIAENGTGNFLCMMSGESRIYHKNHEHEEPEEIFSNLKEFIQHAEAFES</sequence>
<evidence type="ECO:0000313" key="2">
    <source>
        <dbReference type="Proteomes" id="UP000673375"/>
    </source>
</evidence>
<proteinExistence type="predicted"/>
<dbReference type="EMBL" id="JAEDXU010000011">
    <property type="protein sequence ID" value="MBP1048007.1"/>
    <property type="molecule type" value="Genomic_DNA"/>
</dbReference>